<protein>
    <recommendedName>
        <fullName evidence="7">RRM domain-containing protein</fullName>
    </recommendedName>
</protein>
<gene>
    <name evidence="8" type="ORF">BJ085DRAFT_4236</name>
</gene>
<feature type="region of interest" description="Disordered" evidence="6">
    <location>
        <begin position="176"/>
        <end position="261"/>
    </location>
</feature>
<sequence>FDWPNYELEAFFNEIGPTKSCFVATDSTNALPEDAERAITELPQKLFNNKRKLKIEFAITRSRNDNQDEHARLVKQSIEGSKLVAEFARYAKKDGRVIVHNLAFNTAADDVRKHFSPFGMVVDVNILLNKEKARSNGVAFVHMGTVEEAQWAIEKLNGSTLQGRLIAVDMVVSKEEHEKRQLTELMDDDDDDDDDDNADADGDDVDEAEAEAEQESDSEDEATPSKNSPGQEGSQKTEAASKVVESSAEQTDAAKKKPVTSTRLNSTVFIRNLSYEETEATLHEHFLRFGPIRHALITRDKLTNNSLGTGFVCFEHPEVAELCVQQAAFANGQANTQMAEFFIKPGRLPPAYKSVLEPEVSQSYPDIQNFMLHGRLVTVDIAVDRKEATRLREAKSSRPHNDKRNLYLLQEGALPVDSPLAAVLGPAEFGKRQDSYAKRRADLTNNPNLMISRTRLAIRNVPAEWDDGMIRRAALTAVAEFKKAVAKGDQAPLSPTEKSEGGWDHLPRLKQAIINRETIQIDPKTNLGRSRRSAFVEFVDHSHALAALRYLNNNPTVFTKTQRPIVEFAIDKKTVM</sequence>
<dbReference type="PROSITE" id="PS50102">
    <property type="entry name" value="RRM"/>
    <property type="match status" value="2"/>
</dbReference>
<dbReference type="InterPro" id="IPR035979">
    <property type="entry name" value="RBD_domain_sf"/>
</dbReference>
<evidence type="ECO:0000313" key="8">
    <source>
        <dbReference type="EMBL" id="RKP38846.1"/>
    </source>
</evidence>
<dbReference type="AlphaFoldDB" id="A0A4P9ZYM2"/>
<name>A0A4P9ZYM2_9FUNG</name>
<feature type="non-terminal residue" evidence="8">
    <location>
        <position position="576"/>
    </location>
</feature>
<evidence type="ECO:0000256" key="4">
    <source>
        <dbReference type="ARBA" id="ARBA00023242"/>
    </source>
</evidence>
<feature type="compositionally biased region" description="Polar residues" evidence="6">
    <location>
        <begin position="224"/>
        <end position="238"/>
    </location>
</feature>
<dbReference type="EMBL" id="ML002324">
    <property type="protein sequence ID" value="RKP38846.1"/>
    <property type="molecule type" value="Genomic_DNA"/>
</dbReference>
<accession>A0A4P9ZYM2</accession>
<dbReference type="PANTHER" id="PTHR48039:SF5">
    <property type="entry name" value="RNA-BINDING PROTEIN 28"/>
    <property type="match status" value="1"/>
</dbReference>
<dbReference type="PANTHER" id="PTHR48039">
    <property type="entry name" value="RNA-BINDING MOTIF PROTEIN 14B"/>
    <property type="match status" value="1"/>
</dbReference>
<keyword evidence="9" id="KW-1185">Reference proteome</keyword>
<organism evidence="8 9">
    <name type="scientific">Dimargaris cristalligena</name>
    <dbReference type="NCBI Taxonomy" id="215637"/>
    <lineage>
        <taxon>Eukaryota</taxon>
        <taxon>Fungi</taxon>
        <taxon>Fungi incertae sedis</taxon>
        <taxon>Zoopagomycota</taxon>
        <taxon>Kickxellomycotina</taxon>
        <taxon>Dimargaritomycetes</taxon>
        <taxon>Dimargaritales</taxon>
        <taxon>Dimargaritaceae</taxon>
        <taxon>Dimargaris</taxon>
    </lineage>
</organism>
<dbReference type="Pfam" id="PF00076">
    <property type="entry name" value="RRM_1"/>
    <property type="match status" value="2"/>
</dbReference>
<evidence type="ECO:0000256" key="5">
    <source>
        <dbReference type="PROSITE-ProRule" id="PRU00176"/>
    </source>
</evidence>
<dbReference type="GO" id="GO:0003729">
    <property type="term" value="F:mRNA binding"/>
    <property type="evidence" value="ECO:0007669"/>
    <property type="project" value="TreeGrafter"/>
</dbReference>
<feature type="compositionally biased region" description="Acidic residues" evidence="6">
    <location>
        <begin position="185"/>
        <end position="222"/>
    </location>
</feature>
<dbReference type="Gene3D" id="3.30.70.330">
    <property type="match status" value="3"/>
</dbReference>
<reference evidence="9" key="1">
    <citation type="journal article" date="2018" name="Nat. Microbiol.">
        <title>Leveraging single-cell genomics to expand the fungal tree of life.</title>
        <authorList>
            <person name="Ahrendt S.R."/>
            <person name="Quandt C.A."/>
            <person name="Ciobanu D."/>
            <person name="Clum A."/>
            <person name="Salamov A."/>
            <person name="Andreopoulos B."/>
            <person name="Cheng J.F."/>
            <person name="Woyke T."/>
            <person name="Pelin A."/>
            <person name="Henrissat B."/>
            <person name="Reynolds N.K."/>
            <person name="Benny G.L."/>
            <person name="Smith M.E."/>
            <person name="James T.Y."/>
            <person name="Grigoriev I.V."/>
        </authorList>
    </citation>
    <scope>NUCLEOTIDE SEQUENCE [LARGE SCALE GENOMIC DNA]</scope>
    <source>
        <strain evidence="9">RSA 468</strain>
    </source>
</reference>
<evidence type="ECO:0000256" key="1">
    <source>
        <dbReference type="ARBA" id="ARBA00004123"/>
    </source>
</evidence>
<keyword evidence="3 5" id="KW-0694">RNA-binding</keyword>
<evidence type="ECO:0000256" key="3">
    <source>
        <dbReference type="ARBA" id="ARBA00022884"/>
    </source>
</evidence>
<feature type="domain" description="RRM" evidence="7">
    <location>
        <begin position="95"/>
        <end position="173"/>
    </location>
</feature>
<feature type="domain" description="RRM" evidence="7">
    <location>
        <begin position="266"/>
        <end position="384"/>
    </location>
</feature>
<dbReference type="GO" id="GO:0005730">
    <property type="term" value="C:nucleolus"/>
    <property type="evidence" value="ECO:0007669"/>
    <property type="project" value="TreeGrafter"/>
</dbReference>
<dbReference type="InterPro" id="IPR051945">
    <property type="entry name" value="RRM_MRD1_RNA_proc_ribogen"/>
</dbReference>
<evidence type="ECO:0000256" key="6">
    <source>
        <dbReference type="SAM" id="MobiDB-lite"/>
    </source>
</evidence>
<comment type="subcellular location">
    <subcellularLocation>
        <location evidence="1">Nucleus</location>
    </subcellularLocation>
</comment>
<evidence type="ECO:0000259" key="7">
    <source>
        <dbReference type="PROSITE" id="PS50102"/>
    </source>
</evidence>
<dbReference type="Proteomes" id="UP000268162">
    <property type="component" value="Unassembled WGS sequence"/>
</dbReference>
<dbReference type="InterPro" id="IPR012677">
    <property type="entry name" value="Nucleotide-bd_a/b_plait_sf"/>
</dbReference>
<dbReference type="InterPro" id="IPR000504">
    <property type="entry name" value="RRM_dom"/>
</dbReference>
<proteinExistence type="predicted"/>
<evidence type="ECO:0000256" key="2">
    <source>
        <dbReference type="ARBA" id="ARBA00022737"/>
    </source>
</evidence>
<dbReference type="STRING" id="215637.A0A4P9ZYM2"/>
<keyword evidence="4" id="KW-0539">Nucleus</keyword>
<feature type="non-terminal residue" evidence="8">
    <location>
        <position position="1"/>
    </location>
</feature>
<evidence type="ECO:0000313" key="9">
    <source>
        <dbReference type="Proteomes" id="UP000268162"/>
    </source>
</evidence>
<dbReference type="SUPFAM" id="SSF54928">
    <property type="entry name" value="RNA-binding domain, RBD"/>
    <property type="match status" value="3"/>
</dbReference>
<dbReference type="SMART" id="SM00360">
    <property type="entry name" value="RRM"/>
    <property type="match status" value="3"/>
</dbReference>
<keyword evidence="2" id="KW-0677">Repeat</keyword>